<dbReference type="RefSeq" id="WP_184302192.1">
    <property type="nucleotide sequence ID" value="NZ_JACHLP010000007.1"/>
</dbReference>
<dbReference type="Proteomes" id="UP000562027">
    <property type="component" value="Unassembled WGS sequence"/>
</dbReference>
<evidence type="ECO:0000256" key="1">
    <source>
        <dbReference type="ARBA" id="ARBA00004442"/>
    </source>
</evidence>
<accession>A0A840LA08</accession>
<dbReference type="InterPro" id="IPR010583">
    <property type="entry name" value="MipA"/>
</dbReference>
<evidence type="ECO:0000256" key="4">
    <source>
        <dbReference type="ARBA" id="ARBA00023136"/>
    </source>
</evidence>
<feature type="chain" id="PRO_5032983914" evidence="6">
    <location>
        <begin position="25"/>
        <end position="293"/>
    </location>
</feature>
<evidence type="ECO:0000313" key="8">
    <source>
        <dbReference type="Proteomes" id="UP000562027"/>
    </source>
</evidence>
<name>A0A840LA08_9BURK</name>
<keyword evidence="4" id="KW-0472">Membrane</keyword>
<dbReference type="PANTHER" id="PTHR38776">
    <property type="entry name" value="MLTA-INTERACTING PROTEIN-RELATED"/>
    <property type="match status" value="1"/>
</dbReference>
<keyword evidence="3 6" id="KW-0732">Signal</keyword>
<reference evidence="7 8" key="1">
    <citation type="submission" date="2020-08" db="EMBL/GenBank/DDBJ databases">
        <title>Functional genomics of gut bacteria from endangered species of beetles.</title>
        <authorList>
            <person name="Carlos-Shanley C."/>
        </authorList>
    </citation>
    <scope>NUCLEOTIDE SEQUENCE [LARGE SCALE GENOMIC DNA]</scope>
    <source>
        <strain evidence="7 8">S00239</strain>
    </source>
</reference>
<comment type="caution">
    <text evidence="7">The sequence shown here is derived from an EMBL/GenBank/DDBJ whole genome shotgun (WGS) entry which is preliminary data.</text>
</comment>
<keyword evidence="8" id="KW-1185">Reference proteome</keyword>
<gene>
    <name evidence="7" type="ORF">HNP55_003502</name>
</gene>
<keyword evidence="5" id="KW-0998">Cell outer membrane</keyword>
<comment type="similarity">
    <text evidence="2">Belongs to the MipA/OmpV family.</text>
</comment>
<sequence length="293" mass="30961">MPSKLLAPAFFCLSLWAAANSVVAAEAGAEGGQPQPAEPSWFDLPGDDLRYLLGASLSYAPSYPGARSMETSIKPMWAARWGKWRLSSSGGAGLMGFGAESIGPGSGASRDLYRSATLRLGLTLRLDSGRRSSDAAYTEGLPDIGRTLRLRLYASKTLAPQWQLSAAWSQDALGRKGGAIWNMDLAHRFYRSSDGASELMAGAGLSGGDGRYMLSYFGVPADSQAAQRLGRSYTPGASFSEANLGLSYTRALSPHWVFNSSLGWSHLLGAAAASPLSERAGGYSLGLSLGYRN</sequence>
<evidence type="ECO:0000313" key="7">
    <source>
        <dbReference type="EMBL" id="MBB4844956.1"/>
    </source>
</evidence>
<dbReference type="Pfam" id="PF06629">
    <property type="entry name" value="MipA"/>
    <property type="match status" value="1"/>
</dbReference>
<dbReference type="PANTHER" id="PTHR38776:SF1">
    <property type="entry name" value="MLTA-INTERACTING PROTEIN-RELATED"/>
    <property type="match status" value="1"/>
</dbReference>
<evidence type="ECO:0000256" key="6">
    <source>
        <dbReference type="SAM" id="SignalP"/>
    </source>
</evidence>
<proteinExistence type="inferred from homology"/>
<organism evidence="7 8">
    <name type="scientific">Roseateles oligotrophus</name>
    <dbReference type="NCBI Taxonomy" id="1769250"/>
    <lineage>
        <taxon>Bacteria</taxon>
        <taxon>Pseudomonadati</taxon>
        <taxon>Pseudomonadota</taxon>
        <taxon>Betaproteobacteria</taxon>
        <taxon>Burkholderiales</taxon>
        <taxon>Sphaerotilaceae</taxon>
        <taxon>Roseateles</taxon>
    </lineage>
</organism>
<protein>
    <submittedName>
        <fullName evidence="7">Outer membrane scaffolding protein for murein synthesis (MipA/OmpV family)</fullName>
    </submittedName>
</protein>
<comment type="subcellular location">
    <subcellularLocation>
        <location evidence="1">Cell outer membrane</location>
    </subcellularLocation>
</comment>
<dbReference type="EMBL" id="JACHLP010000007">
    <property type="protein sequence ID" value="MBB4844956.1"/>
    <property type="molecule type" value="Genomic_DNA"/>
</dbReference>
<evidence type="ECO:0000256" key="2">
    <source>
        <dbReference type="ARBA" id="ARBA00005722"/>
    </source>
</evidence>
<dbReference type="AlphaFoldDB" id="A0A840LA08"/>
<evidence type="ECO:0000256" key="3">
    <source>
        <dbReference type="ARBA" id="ARBA00022729"/>
    </source>
</evidence>
<feature type="signal peptide" evidence="6">
    <location>
        <begin position="1"/>
        <end position="24"/>
    </location>
</feature>
<evidence type="ECO:0000256" key="5">
    <source>
        <dbReference type="ARBA" id="ARBA00023237"/>
    </source>
</evidence>
<dbReference type="GO" id="GO:0009279">
    <property type="term" value="C:cell outer membrane"/>
    <property type="evidence" value="ECO:0007669"/>
    <property type="project" value="UniProtKB-SubCell"/>
</dbReference>